<keyword evidence="1 2" id="KW-0732">Signal</keyword>
<protein>
    <recommendedName>
        <fullName evidence="3">RlpA-like protein double-psi beta-barrel domain-containing protein</fullName>
    </recommendedName>
</protein>
<dbReference type="InterPro" id="IPR051477">
    <property type="entry name" value="Expansin_CellWall"/>
</dbReference>
<dbReference type="PANTHER" id="PTHR31836:SF28">
    <property type="entry name" value="SRCR DOMAIN-CONTAINING PROTEIN-RELATED"/>
    <property type="match status" value="1"/>
</dbReference>
<reference evidence="4" key="1">
    <citation type="submission" date="2021-07" db="EMBL/GenBank/DDBJ databases">
        <title>Draft genome of Mortierella alpina, strain LL118, isolated from an aspen leaf litter sample.</title>
        <authorList>
            <person name="Yang S."/>
            <person name="Vinatzer B.A."/>
        </authorList>
    </citation>
    <scope>NUCLEOTIDE SEQUENCE</scope>
    <source>
        <strain evidence="4">LL118</strain>
    </source>
</reference>
<organism evidence="4 5">
    <name type="scientific">Mortierella alpina</name>
    <name type="common">Oleaginous fungus</name>
    <name type="synonym">Mortierella renispora</name>
    <dbReference type="NCBI Taxonomy" id="64518"/>
    <lineage>
        <taxon>Eukaryota</taxon>
        <taxon>Fungi</taxon>
        <taxon>Fungi incertae sedis</taxon>
        <taxon>Mucoromycota</taxon>
        <taxon>Mortierellomycotina</taxon>
        <taxon>Mortierellomycetes</taxon>
        <taxon>Mortierellales</taxon>
        <taxon>Mortierellaceae</taxon>
        <taxon>Mortierella</taxon>
    </lineage>
</organism>
<accession>A0A9P8CZU1</accession>
<dbReference type="Gene3D" id="2.40.40.10">
    <property type="entry name" value="RlpA-like domain"/>
    <property type="match status" value="1"/>
</dbReference>
<evidence type="ECO:0000259" key="3">
    <source>
        <dbReference type="Pfam" id="PF03330"/>
    </source>
</evidence>
<feature type="signal peptide" evidence="2">
    <location>
        <begin position="1"/>
        <end position="19"/>
    </location>
</feature>
<feature type="chain" id="PRO_5040157446" description="RlpA-like protein double-psi beta-barrel domain-containing protein" evidence="2">
    <location>
        <begin position="20"/>
        <end position="152"/>
    </location>
</feature>
<name>A0A9P8CZU1_MORAP</name>
<dbReference type="InterPro" id="IPR009009">
    <property type="entry name" value="RlpA-like_DPBB"/>
</dbReference>
<dbReference type="PANTHER" id="PTHR31836">
    <property type="match status" value="1"/>
</dbReference>
<dbReference type="Pfam" id="PF03330">
    <property type="entry name" value="DPBB_1"/>
    <property type="match status" value="1"/>
</dbReference>
<gene>
    <name evidence="4" type="ORF">KVV02_000478</name>
</gene>
<evidence type="ECO:0000256" key="1">
    <source>
        <dbReference type="ARBA" id="ARBA00022729"/>
    </source>
</evidence>
<dbReference type="CDD" id="cd22191">
    <property type="entry name" value="DPBB_RlpA_EXP_N-like"/>
    <property type="match status" value="1"/>
</dbReference>
<feature type="domain" description="RlpA-like protein double-psi beta-barrel" evidence="3">
    <location>
        <begin position="60"/>
        <end position="148"/>
    </location>
</feature>
<comment type="caution">
    <text evidence="4">The sequence shown here is derived from an EMBL/GenBank/DDBJ whole genome shotgun (WGS) entry which is preliminary data.</text>
</comment>
<dbReference type="InterPro" id="IPR036908">
    <property type="entry name" value="RlpA-like_sf"/>
</dbReference>
<evidence type="ECO:0000313" key="4">
    <source>
        <dbReference type="EMBL" id="KAG9324969.1"/>
    </source>
</evidence>
<evidence type="ECO:0000313" key="5">
    <source>
        <dbReference type="Proteomes" id="UP000717515"/>
    </source>
</evidence>
<dbReference type="AlphaFoldDB" id="A0A9P8CZU1"/>
<sequence>MTVCYKLAILATAALAAMAAPIDTRASSEVPRNTSAPVIPASEMNVISAAASTGDGPFSGRGTWFTDKTGSCDTQFDTNDMIVAMNEAQMGGGAQCGKSVKITYNGKTVNAKVVDTCPKQYCSSGALDLSQAAFKKLAPLDDGVIDIKWQFA</sequence>
<dbReference type="SUPFAM" id="SSF50685">
    <property type="entry name" value="Barwin-like endoglucanases"/>
    <property type="match status" value="1"/>
</dbReference>
<dbReference type="EMBL" id="JAIFTL010000051">
    <property type="protein sequence ID" value="KAG9324969.1"/>
    <property type="molecule type" value="Genomic_DNA"/>
</dbReference>
<proteinExistence type="predicted"/>
<evidence type="ECO:0000256" key="2">
    <source>
        <dbReference type="SAM" id="SignalP"/>
    </source>
</evidence>
<dbReference type="Proteomes" id="UP000717515">
    <property type="component" value="Unassembled WGS sequence"/>
</dbReference>